<evidence type="ECO:0000313" key="4">
    <source>
        <dbReference type="Proteomes" id="UP001324993"/>
    </source>
</evidence>
<evidence type="ECO:0000256" key="1">
    <source>
        <dbReference type="ARBA" id="ARBA00022737"/>
    </source>
</evidence>
<dbReference type="EMBL" id="CP138858">
    <property type="protein sequence ID" value="WPJ95459.1"/>
    <property type="molecule type" value="Genomic_DNA"/>
</dbReference>
<keyword evidence="4" id="KW-1185">Reference proteome</keyword>
<dbReference type="InterPro" id="IPR006530">
    <property type="entry name" value="YD"/>
</dbReference>
<keyword evidence="1" id="KW-0677">Repeat</keyword>
<dbReference type="PANTHER" id="PTHR32305:SF15">
    <property type="entry name" value="PROTEIN RHSA-RELATED"/>
    <property type="match status" value="1"/>
</dbReference>
<dbReference type="InterPro" id="IPR056823">
    <property type="entry name" value="TEN-like_YD-shell"/>
</dbReference>
<evidence type="ECO:0000259" key="2">
    <source>
        <dbReference type="Pfam" id="PF25023"/>
    </source>
</evidence>
<dbReference type="Gene3D" id="2.180.10.10">
    <property type="entry name" value="RHS repeat-associated core"/>
    <property type="match status" value="2"/>
</dbReference>
<organism evidence="3 4">
    <name type="scientific">Coraliomargarita algicola</name>
    <dbReference type="NCBI Taxonomy" id="3092156"/>
    <lineage>
        <taxon>Bacteria</taxon>
        <taxon>Pseudomonadati</taxon>
        <taxon>Verrucomicrobiota</taxon>
        <taxon>Opitutia</taxon>
        <taxon>Puniceicoccales</taxon>
        <taxon>Coraliomargaritaceae</taxon>
        <taxon>Coraliomargarita</taxon>
    </lineage>
</organism>
<dbReference type="Pfam" id="PF05593">
    <property type="entry name" value="RHS_repeat"/>
    <property type="match status" value="2"/>
</dbReference>
<dbReference type="Proteomes" id="UP001324993">
    <property type="component" value="Chromosome"/>
</dbReference>
<sequence>MESTFTANDGVSPRFLDFTVLDISESRPYFQPFDQEGKRTEFSYDALGRLIEVRQEHPTDDWSTGNWTSTSYTYDEAGNRLSETDAEGHTTRFEYDNMGRRTKRVLPEGEEESYLYNAWGELETRIDFNGHVTSYTYDVMSRLLTERADATAYPSEVGITYTYDALGRIQTMTDASGLTANDGVSPRFLDFTVLDISESRPYFQPFDQEGKRTEFSYDALGRLIEVRQEHPTDDWSTGNWTSTSYTYDEAGNRLSETDAESNTTRFEYDNMGRRTKRILPEGEEETYLYNAWGELETRIDFNGHVTSYTYDVMSRLLTERADATAYPSEVGITYTYDALGRIQTMTDASGLTTMAYDERGNLLSKSNVAGTLTYTYDAANNLKSTVSDSTGGLDLAYDYDRLNRLATVYDSGAAQPPQEHRYTYDANGNLESLSYSNGVIHTWSYDSQNRLKDLTVRNAAFTTLNSYAYTLQASGHRTEVVENTGRTVGYTLDNQYRLTQETISGDSNPRLNGTSDWAYDLVGNRLTQQSDLDNVFNAAETYSDNNWLDSDVYDSNGNTTSSEAFGEGGQQASVILNDHYDWRNRLIRREKSDGSIIEIVYDGFGDRVKKTVSGLSSQPSAFETTWFLVDRNNLTGYAQVVEEVGQGNELQVIYSYGLDLISQDRRQNALSGVEGDDDGSGNFTQSFYLYDGLGTVRALADSNGAITDTYTYDAWGVILSTSHSSLPTVNSYLFTGEQWDEDLGMYFLRARYLNVATGRFHTMDTFEGVSTDPVTLHKYLYANAAPTRFIDPSGNFSLGEVLKVQWVQSLLINSAIGASINVAFTVFSGDLKGKTLLQIGRDLGVSGLSGAALGLVGGASSKLFLKAFPRISNLFVQGVVAGGTGAGSAQSAKELFEILVLKKPISFLDRSGRVISAVAVGSFLGGFTFNIKTVATKTYSVLESRVGSSGAYFVPKAFIEEAFIDPRGVIAASGTKAVQTTFKNLLNDLFGFED</sequence>
<feature type="domain" description="Teneurin-like YD-shell" evidence="2">
    <location>
        <begin position="210"/>
        <end position="350"/>
    </location>
</feature>
<dbReference type="InterPro" id="IPR022385">
    <property type="entry name" value="Rhs_assc_core"/>
</dbReference>
<dbReference type="InterPro" id="IPR050708">
    <property type="entry name" value="T6SS_VgrG/RHS"/>
</dbReference>
<dbReference type="NCBIfam" id="TIGR01643">
    <property type="entry name" value="YD_repeat_2x"/>
    <property type="match status" value="3"/>
</dbReference>
<reference evidence="3 4" key="1">
    <citation type="submission" date="2023-11" db="EMBL/GenBank/DDBJ databases">
        <title>Coraliomargarita sp. nov., isolated from marine algae.</title>
        <authorList>
            <person name="Lee J.K."/>
            <person name="Baek J.H."/>
            <person name="Kim J.M."/>
            <person name="Choi D.G."/>
            <person name="Jeon C.O."/>
        </authorList>
    </citation>
    <scope>NUCLEOTIDE SEQUENCE [LARGE SCALE GENOMIC DNA]</scope>
    <source>
        <strain evidence="3 4">J2-16</strain>
    </source>
</reference>
<name>A0ABZ0RH09_9BACT</name>
<evidence type="ECO:0000313" key="3">
    <source>
        <dbReference type="EMBL" id="WPJ95459.1"/>
    </source>
</evidence>
<dbReference type="RefSeq" id="WP_319832339.1">
    <property type="nucleotide sequence ID" value="NZ_CP138858.1"/>
</dbReference>
<gene>
    <name evidence="3" type="ORF">SH580_18735</name>
</gene>
<dbReference type="NCBIfam" id="TIGR03696">
    <property type="entry name" value="Rhs_assc_core"/>
    <property type="match status" value="1"/>
</dbReference>
<protein>
    <submittedName>
        <fullName evidence="3">RHS repeat-associated core domain-containing protein</fullName>
    </submittedName>
</protein>
<dbReference type="InterPro" id="IPR031325">
    <property type="entry name" value="RHS_repeat"/>
</dbReference>
<dbReference type="PANTHER" id="PTHR32305">
    <property type="match status" value="1"/>
</dbReference>
<accession>A0ABZ0RH09</accession>
<proteinExistence type="predicted"/>
<dbReference type="Pfam" id="PF25023">
    <property type="entry name" value="TEN_YD-shell"/>
    <property type="match status" value="1"/>
</dbReference>